<gene>
    <name evidence="2" type="ORF">SNEC2469_LOCUS28872</name>
</gene>
<protein>
    <submittedName>
        <fullName evidence="2">Uncharacterized protein</fullName>
    </submittedName>
</protein>
<sequence length="192" mass="21470">ALPSSLLPSRRPPSVRSAASNESFEECYDELEEMTLLVNASTALMDIEEAHLRFVRKTDEPKVRMGMPTLKRFARPLDWVGIDAVLRGYARTVREGACGQQVPEEKQALPSMTLRVPGESRRHLRARHVSISSPFPRQHAAEDVFLFLHLVGFEGPPPPPTSRLGDLDEDQCPPSPPLTGQEVRVDLEPTRQ</sequence>
<dbReference type="AlphaFoldDB" id="A0A813AX05"/>
<feature type="region of interest" description="Disordered" evidence="1">
    <location>
        <begin position="157"/>
        <end position="192"/>
    </location>
</feature>
<feature type="region of interest" description="Disordered" evidence="1">
    <location>
        <begin position="1"/>
        <end position="21"/>
    </location>
</feature>
<organism evidence="2 3">
    <name type="scientific">Symbiodinium necroappetens</name>
    <dbReference type="NCBI Taxonomy" id="1628268"/>
    <lineage>
        <taxon>Eukaryota</taxon>
        <taxon>Sar</taxon>
        <taxon>Alveolata</taxon>
        <taxon>Dinophyceae</taxon>
        <taxon>Suessiales</taxon>
        <taxon>Symbiodiniaceae</taxon>
        <taxon>Symbiodinium</taxon>
    </lineage>
</organism>
<comment type="caution">
    <text evidence="2">The sequence shown here is derived from an EMBL/GenBank/DDBJ whole genome shotgun (WGS) entry which is preliminary data.</text>
</comment>
<dbReference type="EMBL" id="CAJNJA010063702">
    <property type="protein sequence ID" value="CAE7880189.1"/>
    <property type="molecule type" value="Genomic_DNA"/>
</dbReference>
<keyword evidence="3" id="KW-1185">Reference proteome</keyword>
<feature type="compositionally biased region" description="Low complexity" evidence="1">
    <location>
        <begin position="1"/>
        <end position="20"/>
    </location>
</feature>
<proteinExistence type="predicted"/>
<feature type="non-terminal residue" evidence="2">
    <location>
        <position position="192"/>
    </location>
</feature>
<evidence type="ECO:0000313" key="3">
    <source>
        <dbReference type="Proteomes" id="UP000601435"/>
    </source>
</evidence>
<dbReference type="OrthoDB" id="10430739at2759"/>
<evidence type="ECO:0000313" key="2">
    <source>
        <dbReference type="EMBL" id="CAE7880189.1"/>
    </source>
</evidence>
<dbReference type="Proteomes" id="UP000601435">
    <property type="component" value="Unassembled WGS sequence"/>
</dbReference>
<evidence type="ECO:0000256" key="1">
    <source>
        <dbReference type="SAM" id="MobiDB-lite"/>
    </source>
</evidence>
<name>A0A813AX05_9DINO</name>
<accession>A0A813AX05</accession>
<feature type="compositionally biased region" description="Basic and acidic residues" evidence="1">
    <location>
        <begin position="183"/>
        <end position="192"/>
    </location>
</feature>
<feature type="non-terminal residue" evidence="2">
    <location>
        <position position="1"/>
    </location>
</feature>
<reference evidence="2" key="1">
    <citation type="submission" date="2021-02" db="EMBL/GenBank/DDBJ databases">
        <authorList>
            <person name="Dougan E. K."/>
            <person name="Rhodes N."/>
            <person name="Thang M."/>
            <person name="Chan C."/>
        </authorList>
    </citation>
    <scope>NUCLEOTIDE SEQUENCE</scope>
</reference>